<accession>A0A0A0DDW4</accession>
<dbReference type="EMBL" id="JANX01000042">
    <property type="protein sequence ID" value="KGM35197.1"/>
    <property type="molecule type" value="Genomic_DNA"/>
</dbReference>
<reference evidence="1 2" key="1">
    <citation type="submission" date="2014-01" db="EMBL/GenBank/DDBJ databases">
        <title>Genome sequence determination for a cystic fibrosis isolate, Inquilinus limosus.</title>
        <authorList>
            <person name="Pino M."/>
            <person name="Di Conza J."/>
            <person name="Gutkind G."/>
        </authorList>
    </citation>
    <scope>NUCLEOTIDE SEQUENCE [LARGE SCALE GENOMIC DNA]</scope>
    <source>
        <strain evidence="1 2">MP06</strain>
    </source>
</reference>
<evidence type="ECO:0000313" key="1">
    <source>
        <dbReference type="EMBL" id="KGM35197.1"/>
    </source>
</evidence>
<gene>
    <name evidence="1" type="ORF">P409_05830</name>
</gene>
<proteinExistence type="predicted"/>
<sequence>MRSIEQPPPARTTIDWARRYLQRLDQPLDPWEADYFRSGCNFLARDSATGAIACWKSMNLPIDRRRETYTGPMGTTPLTRQEMDRLSGLLEKLADGEDASHQVAALRRFR</sequence>
<organism evidence="1 2">
    <name type="scientific">Inquilinus limosus MP06</name>
    <dbReference type="NCBI Taxonomy" id="1398085"/>
    <lineage>
        <taxon>Bacteria</taxon>
        <taxon>Pseudomonadati</taxon>
        <taxon>Pseudomonadota</taxon>
        <taxon>Alphaproteobacteria</taxon>
        <taxon>Rhodospirillales</taxon>
        <taxon>Rhodospirillaceae</taxon>
        <taxon>Inquilinus</taxon>
    </lineage>
</organism>
<dbReference type="Proteomes" id="UP000029995">
    <property type="component" value="Unassembled WGS sequence"/>
</dbReference>
<dbReference type="RefSeq" id="WP_034832895.1">
    <property type="nucleotide sequence ID" value="NZ_JANX01000042.1"/>
</dbReference>
<dbReference type="OrthoDB" id="7354597at2"/>
<evidence type="ECO:0000313" key="2">
    <source>
        <dbReference type="Proteomes" id="UP000029995"/>
    </source>
</evidence>
<protein>
    <submittedName>
        <fullName evidence="1">Uncharacterized protein</fullName>
    </submittedName>
</protein>
<dbReference type="AlphaFoldDB" id="A0A0A0DDW4"/>
<name>A0A0A0DDW4_9PROT</name>
<comment type="caution">
    <text evidence="1">The sequence shown here is derived from an EMBL/GenBank/DDBJ whole genome shotgun (WGS) entry which is preliminary data.</text>
</comment>